<comment type="caution">
    <text evidence="4">The sequence shown here is derived from an EMBL/GenBank/DDBJ whole genome shotgun (WGS) entry which is preliminary data.</text>
</comment>
<evidence type="ECO:0000313" key="4">
    <source>
        <dbReference type="EMBL" id="MDW5597169.1"/>
    </source>
</evidence>
<evidence type="ECO:0000259" key="3">
    <source>
        <dbReference type="PROSITE" id="PS50110"/>
    </source>
</evidence>
<organism evidence="4 5">
    <name type="scientific">Conexibacter stalactiti</name>
    <dbReference type="NCBI Taxonomy" id="1940611"/>
    <lineage>
        <taxon>Bacteria</taxon>
        <taxon>Bacillati</taxon>
        <taxon>Actinomycetota</taxon>
        <taxon>Thermoleophilia</taxon>
        <taxon>Solirubrobacterales</taxon>
        <taxon>Conexibacteraceae</taxon>
        <taxon>Conexibacter</taxon>
    </lineage>
</organism>
<feature type="modified residue" description="4-aspartylphosphate" evidence="2">
    <location>
        <position position="54"/>
    </location>
</feature>
<evidence type="ECO:0000313" key="5">
    <source>
        <dbReference type="Proteomes" id="UP001284601"/>
    </source>
</evidence>
<reference evidence="4 5" key="2">
    <citation type="submission" date="2023-10" db="EMBL/GenBank/DDBJ databases">
        <authorList>
            <person name="Han X.F."/>
        </authorList>
    </citation>
    <scope>NUCLEOTIDE SEQUENCE [LARGE SCALE GENOMIC DNA]</scope>
    <source>
        <strain evidence="4 5">KCTC 39840</strain>
    </source>
</reference>
<sequence>MPRTVIVVDDHDAFRRQAARLLEAAGWAVVGEAHDAAGAVRLAHELSPDAVLLDVGLPDASGFEVAERLADGPAVLLVSSDADAGELARERAQPFLWKGALSTDALAAAFGAA</sequence>
<dbReference type="Gene3D" id="3.40.50.2300">
    <property type="match status" value="1"/>
</dbReference>
<dbReference type="Proteomes" id="UP001284601">
    <property type="component" value="Unassembled WGS sequence"/>
</dbReference>
<dbReference type="SMART" id="SM00448">
    <property type="entry name" value="REC"/>
    <property type="match status" value="1"/>
</dbReference>
<evidence type="ECO:0000256" key="1">
    <source>
        <dbReference type="ARBA" id="ARBA00022553"/>
    </source>
</evidence>
<keyword evidence="1 2" id="KW-0597">Phosphoprotein</keyword>
<protein>
    <submittedName>
        <fullName evidence="4">Response regulator</fullName>
    </submittedName>
</protein>
<dbReference type="Pfam" id="PF00072">
    <property type="entry name" value="Response_reg"/>
    <property type="match status" value="1"/>
</dbReference>
<dbReference type="RefSeq" id="WP_318599634.1">
    <property type="nucleotide sequence ID" value="NZ_JAWSTH010000077.1"/>
</dbReference>
<dbReference type="EMBL" id="JAWSTH010000077">
    <property type="protein sequence ID" value="MDW5597169.1"/>
    <property type="molecule type" value="Genomic_DNA"/>
</dbReference>
<feature type="domain" description="Response regulatory" evidence="3">
    <location>
        <begin position="4"/>
        <end position="113"/>
    </location>
</feature>
<dbReference type="PANTHER" id="PTHR44591:SF3">
    <property type="entry name" value="RESPONSE REGULATORY DOMAIN-CONTAINING PROTEIN"/>
    <property type="match status" value="1"/>
</dbReference>
<reference evidence="5" key="1">
    <citation type="submission" date="2023-07" db="EMBL/GenBank/DDBJ databases">
        <title>Conexibacter stalactiti sp. nov., isolated from stalactites in a lava cave and emended description of the genus Conexibacter.</title>
        <authorList>
            <person name="Lee S.D."/>
        </authorList>
    </citation>
    <scope>NUCLEOTIDE SEQUENCE [LARGE SCALE GENOMIC DNA]</scope>
    <source>
        <strain evidence="5">KCTC 39840</strain>
    </source>
</reference>
<name>A0ABU4HYP1_9ACTN</name>
<dbReference type="InterPro" id="IPR011006">
    <property type="entry name" value="CheY-like_superfamily"/>
</dbReference>
<dbReference type="PROSITE" id="PS50110">
    <property type="entry name" value="RESPONSE_REGULATORY"/>
    <property type="match status" value="1"/>
</dbReference>
<dbReference type="PANTHER" id="PTHR44591">
    <property type="entry name" value="STRESS RESPONSE REGULATOR PROTEIN 1"/>
    <property type="match status" value="1"/>
</dbReference>
<dbReference type="SUPFAM" id="SSF52172">
    <property type="entry name" value="CheY-like"/>
    <property type="match status" value="1"/>
</dbReference>
<dbReference type="InterPro" id="IPR050595">
    <property type="entry name" value="Bact_response_regulator"/>
</dbReference>
<accession>A0ABU4HYP1</accession>
<gene>
    <name evidence="4" type="ORF">R7226_22675</name>
</gene>
<proteinExistence type="predicted"/>
<evidence type="ECO:0000256" key="2">
    <source>
        <dbReference type="PROSITE-ProRule" id="PRU00169"/>
    </source>
</evidence>
<dbReference type="InterPro" id="IPR001789">
    <property type="entry name" value="Sig_transdc_resp-reg_receiver"/>
</dbReference>
<keyword evidence="5" id="KW-1185">Reference proteome</keyword>